<dbReference type="EMBL" id="ML977625">
    <property type="protein sequence ID" value="KAF1996480.1"/>
    <property type="molecule type" value="Genomic_DNA"/>
</dbReference>
<dbReference type="AlphaFoldDB" id="A0A6A5W3T0"/>
<keyword evidence="3" id="KW-1185">Reference proteome</keyword>
<protein>
    <recommendedName>
        <fullName evidence="4">F-box domain-containing protein</fullName>
    </recommendedName>
</protein>
<sequence length="439" mass="50690">MLKLMRGSVYRSPTLLPIPILSPKPPSPSTMPTPPPPSSPISSLPRELRDEIYNYALEDGLYQFADQNLLYILRIGAAPDEEVEKRTDEDSDDGESYQHSETPVYKVLPGWLRASWEMYTEGLEVFCKRAVCDGFSERSWWIKENRGDGGASKKSARGRLPLRYIRTFNLLHRVNDINLTFNTDDKKKPTYDVDSDDDDGDNDGIDKEETSPPSPPPPPEILIPPNPHHTYGVINLLCARLLQTGTEVRDLRLFFSMPDSQLFQWTTLEDIQNSTINLSMLDVFNNPHLQSVTFAIHEPEIYTDDYFDCLTFCEIAYTLLQSSLERLAKQFVQHAHDPHPGWSLREWFWKEKFQAEARGWHFPTDTRHNWYLEVRYKRGVEEGKIRTRGLVHWEDGSSRETHFKNRRRGAGGVVDAVEWEADGYGRKRICLPEGWGEEE</sequence>
<name>A0A6A5W3T0_9PLEO</name>
<feature type="compositionally biased region" description="Acidic residues" evidence="1">
    <location>
        <begin position="193"/>
        <end position="203"/>
    </location>
</feature>
<feature type="region of interest" description="Disordered" evidence="1">
    <location>
        <begin position="185"/>
        <end position="225"/>
    </location>
</feature>
<feature type="compositionally biased region" description="Pro residues" evidence="1">
    <location>
        <begin position="20"/>
        <end position="39"/>
    </location>
</feature>
<evidence type="ECO:0000256" key="1">
    <source>
        <dbReference type="SAM" id="MobiDB-lite"/>
    </source>
</evidence>
<organism evidence="2 3">
    <name type="scientific">Amniculicola lignicola CBS 123094</name>
    <dbReference type="NCBI Taxonomy" id="1392246"/>
    <lineage>
        <taxon>Eukaryota</taxon>
        <taxon>Fungi</taxon>
        <taxon>Dikarya</taxon>
        <taxon>Ascomycota</taxon>
        <taxon>Pezizomycotina</taxon>
        <taxon>Dothideomycetes</taxon>
        <taxon>Pleosporomycetidae</taxon>
        <taxon>Pleosporales</taxon>
        <taxon>Amniculicolaceae</taxon>
        <taxon>Amniculicola</taxon>
    </lineage>
</organism>
<proteinExistence type="predicted"/>
<dbReference type="OrthoDB" id="3798638at2759"/>
<gene>
    <name evidence="2" type="ORF">P154DRAFT_320567</name>
</gene>
<evidence type="ECO:0000313" key="3">
    <source>
        <dbReference type="Proteomes" id="UP000799779"/>
    </source>
</evidence>
<evidence type="ECO:0008006" key="4">
    <source>
        <dbReference type="Google" id="ProtNLM"/>
    </source>
</evidence>
<feature type="region of interest" description="Disordered" evidence="1">
    <location>
        <begin position="19"/>
        <end position="44"/>
    </location>
</feature>
<reference evidence="2" key="1">
    <citation type="journal article" date="2020" name="Stud. Mycol.">
        <title>101 Dothideomycetes genomes: a test case for predicting lifestyles and emergence of pathogens.</title>
        <authorList>
            <person name="Haridas S."/>
            <person name="Albert R."/>
            <person name="Binder M."/>
            <person name="Bloem J."/>
            <person name="Labutti K."/>
            <person name="Salamov A."/>
            <person name="Andreopoulos B."/>
            <person name="Baker S."/>
            <person name="Barry K."/>
            <person name="Bills G."/>
            <person name="Bluhm B."/>
            <person name="Cannon C."/>
            <person name="Castanera R."/>
            <person name="Culley D."/>
            <person name="Daum C."/>
            <person name="Ezra D."/>
            <person name="Gonzalez J."/>
            <person name="Henrissat B."/>
            <person name="Kuo A."/>
            <person name="Liang C."/>
            <person name="Lipzen A."/>
            <person name="Lutzoni F."/>
            <person name="Magnuson J."/>
            <person name="Mondo S."/>
            <person name="Nolan M."/>
            <person name="Ohm R."/>
            <person name="Pangilinan J."/>
            <person name="Park H.-J."/>
            <person name="Ramirez L."/>
            <person name="Alfaro M."/>
            <person name="Sun H."/>
            <person name="Tritt A."/>
            <person name="Yoshinaga Y."/>
            <person name="Zwiers L.-H."/>
            <person name="Turgeon B."/>
            <person name="Goodwin S."/>
            <person name="Spatafora J."/>
            <person name="Crous P."/>
            <person name="Grigoriev I."/>
        </authorList>
    </citation>
    <scope>NUCLEOTIDE SEQUENCE</scope>
    <source>
        <strain evidence="2">CBS 123094</strain>
    </source>
</reference>
<feature type="compositionally biased region" description="Pro residues" evidence="1">
    <location>
        <begin position="212"/>
        <end position="225"/>
    </location>
</feature>
<dbReference type="Proteomes" id="UP000799779">
    <property type="component" value="Unassembled WGS sequence"/>
</dbReference>
<feature type="region of interest" description="Disordered" evidence="1">
    <location>
        <begin position="81"/>
        <end position="100"/>
    </location>
</feature>
<evidence type="ECO:0000313" key="2">
    <source>
        <dbReference type="EMBL" id="KAF1996480.1"/>
    </source>
</evidence>
<accession>A0A6A5W3T0</accession>